<organism evidence="1">
    <name type="scientific">Uncultured archaeon GZfos26G2</name>
    <dbReference type="NCBI Taxonomy" id="3386331"/>
    <lineage>
        <taxon>Archaea</taxon>
        <taxon>Methanobacteriati</taxon>
        <taxon>Methanobacteriota</taxon>
        <taxon>Stenosarchaea group</taxon>
        <taxon>Methanomicrobia</taxon>
        <taxon>Candidatus Methanophagales</taxon>
        <taxon>Candidatus Methanophagaceae</taxon>
        <taxon>Candidatus Methanophaga</taxon>
    </lineage>
</organism>
<accession>Q648I7</accession>
<name>Q648I7_UNCAG</name>
<proteinExistence type="predicted"/>
<reference evidence="1" key="1">
    <citation type="journal article" date="2004" name="Science">
        <title>Reverse methanogenesis: testing the hypothesis with environmental genomics.</title>
        <authorList>
            <person name="Hallam S.J."/>
            <person name="Putnam N."/>
            <person name="Preston C.M."/>
            <person name="Detter J.C."/>
            <person name="Rokhsar D."/>
            <person name="Richardson P.M."/>
            <person name="DeLong E.F."/>
        </authorList>
    </citation>
    <scope>NUCLEOTIDE SEQUENCE</scope>
</reference>
<reference evidence="1" key="2">
    <citation type="submission" date="2004-08" db="EMBL/GenBank/DDBJ databases">
        <authorList>
            <person name="Putnam N."/>
            <person name="Detter J.C."/>
            <person name="Richardson P.M."/>
            <person name="Rokhsar D."/>
        </authorList>
    </citation>
    <scope>NUCLEOTIDE SEQUENCE</scope>
</reference>
<gene>
    <name evidence="1" type="ORF">GZ37D1_37</name>
</gene>
<sequence>MLERLDSGLYEYGSFEIKEEPFYHRLSANCGAASIGAKKNVARKQNCSVVLP</sequence>
<protein>
    <submittedName>
        <fullName evidence="1">Uncharacterized protein</fullName>
    </submittedName>
</protein>
<evidence type="ECO:0000313" key="1">
    <source>
        <dbReference type="EMBL" id="AAU84190.1"/>
    </source>
</evidence>
<dbReference type="EMBL" id="AY714868">
    <property type="protein sequence ID" value="AAU84190.1"/>
    <property type="molecule type" value="Genomic_DNA"/>
</dbReference>
<dbReference type="AlphaFoldDB" id="Q648I7"/>